<dbReference type="InterPro" id="IPR057670">
    <property type="entry name" value="SH3_retrovirus"/>
</dbReference>
<feature type="domain" description="Retrovirus-related Pol polyprotein from transposon TNT 1-94-like beta-barrel" evidence="3">
    <location>
        <begin position="1"/>
        <end position="72"/>
    </location>
</feature>
<evidence type="ECO:0000313" key="6">
    <source>
        <dbReference type="Proteomes" id="UP001165121"/>
    </source>
</evidence>
<dbReference type="Proteomes" id="UP001165121">
    <property type="component" value="Unassembled WGS sequence"/>
</dbReference>
<feature type="domain" description="Reverse transcriptase Ty1/copia-type" evidence="2">
    <location>
        <begin position="467"/>
        <end position="613"/>
    </location>
</feature>
<dbReference type="PANTHER" id="PTHR11439:SF440">
    <property type="entry name" value="INTEGRASE CATALYTIC DOMAIN-CONTAINING PROTEIN"/>
    <property type="match status" value="1"/>
</dbReference>
<keyword evidence="6" id="KW-1185">Reference proteome</keyword>
<evidence type="ECO:0000256" key="1">
    <source>
        <dbReference type="SAM" id="MobiDB-lite"/>
    </source>
</evidence>
<dbReference type="Pfam" id="PF22936">
    <property type="entry name" value="Pol_BBD"/>
    <property type="match status" value="1"/>
</dbReference>
<dbReference type="PANTHER" id="PTHR11439">
    <property type="entry name" value="GAG-POL-RELATED RETROTRANSPOSON"/>
    <property type="match status" value="1"/>
</dbReference>
<evidence type="ECO:0000259" key="4">
    <source>
        <dbReference type="Pfam" id="PF25597"/>
    </source>
</evidence>
<dbReference type="InterPro" id="IPR054722">
    <property type="entry name" value="PolX-like_BBD"/>
</dbReference>
<protein>
    <submittedName>
        <fullName evidence="5">Unnamed protein product</fullName>
    </submittedName>
</protein>
<dbReference type="Pfam" id="PF25597">
    <property type="entry name" value="SH3_retrovirus"/>
    <property type="match status" value="1"/>
</dbReference>
<dbReference type="Pfam" id="PF07727">
    <property type="entry name" value="RVT_2"/>
    <property type="match status" value="1"/>
</dbReference>
<gene>
    <name evidence="5" type="ORF">Pfra01_001442000</name>
</gene>
<evidence type="ECO:0000259" key="2">
    <source>
        <dbReference type="Pfam" id="PF07727"/>
    </source>
</evidence>
<accession>A0A9W6XPM0</accession>
<dbReference type="InterPro" id="IPR013103">
    <property type="entry name" value="RVT_2"/>
</dbReference>
<reference evidence="5" key="1">
    <citation type="submission" date="2023-04" db="EMBL/GenBank/DDBJ databases">
        <title>Phytophthora fragariaefolia NBRC 109709.</title>
        <authorList>
            <person name="Ichikawa N."/>
            <person name="Sato H."/>
            <person name="Tonouchi N."/>
        </authorList>
    </citation>
    <scope>NUCLEOTIDE SEQUENCE</scope>
    <source>
        <strain evidence="5">NBRC 109709</strain>
    </source>
</reference>
<comment type="caution">
    <text evidence="5">The sequence shown here is derived from an EMBL/GenBank/DDBJ whole genome shotgun (WGS) entry which is preliminary data.</text>
</comment>
<feature type="domain" description="Retroviral polymerase SH3-like" evidence="4">
    <location>
        <begin position="211"/>
        <end position="260"/>
    </location>
</feature>
<dbReference type="CDD" id="cd09272">
    <property type="entry name" value="RNase_HI_RT_Ty1"/>
    <property type="match status" value="1"/>
</dbReference>
<name>A0A9W6XPM0_9STRA</name>
<dbReference type="AlphaFoldDB" id="A0A9W6XPM0"/>
<dbReference type="OrthoDB" id="166608at2759"/>
<feature type="compositionally biased region" description="Basic and acidic residues" evidence="1">
    <location>
        <begin position="691"/>
        <end position="707"/>
    </location>
</feature>
<evidence type="ECO:0000313" key="5">
    <source>
        <dbReference type="EMBL" id="GMF43101.1"/>
    </source>
</evidence>
<proteinExistence type="predicted"/>
<sequence length="893" mass="100027">MTPHRNDLFEYKDLESKVEVTIADGKKIRMMGTGSVRLTGIDGWRIKMIVVLSIPELDRHLQSVSRLAERGMSLEFQKKSCTIWNMSKTIASGKKVGKAYALVCEMVMTYYVEYAGVDSEWELGYASMGYLNKDTLVKTLRATTGIPTLEQKSMRLCGGCTKGKQTVAHFPSRSMSKTKKVFTDLSMMPYELVFKDKPRLGHLSGFGLVGYAHIDKAKRTKLDPKNFKWMFLGYAENSKGYRVYGLESYKVKVIRSMTLDVREVDGIYDSAPTESTAVIHLTEDVDEVVLLEQEQQPAAHAPMGPEEWNHEEKAAMPEAESDASMRHGLATYRTRPREDFTNNLVFHPEPELVRRPRYLVLALEDKYKVNDEEDPNNDDHFWLPSPKRPRVYEDGLLAEAVLAYAASVGDADDAPTTYEQVMKSSESSEWIKAMNSELTAHADNGPRAIQGPDGGEGLQAEVRCGLLETCLPVANMNSIRVVLSVVVTKAYVTEHLDADTAFLNSDLKEQGFMEVPHGVTNAENMMCKLDKPIYGLKQAASAWHQTIHPVLMKIGIRSCGADQCAYVNGAKGSYMYVRLYVDDMIIAAQTNKEMGEVKLALKSAFKMIELGGQSDQTTGREGGGEPVRVRHDVDEDTVANNKCGARGHEDQAVHVAGRVLVVHHDLHAPERGVHRHAAIAVLGEPPAATPEGRHTRSLLPEDHEGPRDRLQRIRHKVVLEAYTDADWGTNLDDRRSVSGIMIMTGNAPVVFKSKYQRTVALSSAEAEYMALSLYTQKVLWTRAMFKDSVMSKWERRKYGRTTKASLPWHATPITMRGPSMSTLGTTSSARTWMRAEEECADVQDEEHVRHVGSTGHVRHVPHQDPIGGYNQTKSIMTWKVNTVMRCTRKNRKQ</sequence>
<organism evidence="5 6">
    <name type="scientific">Phytophthora fragariaefolia</name>
    <dbReference type="NCBI Taxonomy" id="1490495"/>
    <lineage>
        <taxon>Eukaryota</taxon>
        <taxon>Sar</taxon>
        <taxon>Stramenopiles</taxon>
        <taxon>Oomycota</taxon>
        <taxon>Peronosporomycetes</taxon>
        <taxon>Peronosporales</taxon>
        <taxon>Peronosporaceae</taxon>
        <taxon>Phytophthora</taxon>
    </lineage>
</organism>
<evidence type="ECO:0000259" key="3">
    <source>
        <dbReference type="Pfam" id="PF22936"/>
    </source>
</evidence>
<feature type="region of interest" description="Disordered" evidence="1">
    <location>
        <begin position="685"/>
        <end position="707"/>
    </location>
</feature>
<dbReference type="EMBL" id="BSXT01001511">
    <property type="protein sequence ID" value="GMF43101.1"/>
    <property type="molecule type" value="Genomic_DNA"/>
</dbReference>